<accession>A0AAW0SQS0</accession>
<evidence type="ECO:0000256" key="1">
    <source>
        <dbReference type="SAM" id="MobiDB-lite"/>
    </source>
</evidence>
<keyword evidence="3" id="KW-1185">Reference proteome</keyword>
<dbReference type="EMBL" id="JARAKH010000047">
    <property type="protein sequence ID" value="KAK8377416.1"/>
    <property type="molecule type" value="Genomic_DNA"/>
</dbReference>
<organism evidence="2 3">
    <name type="scientific">Scylla paramamosain</name>
    <name type="common">Mud crab</name>
    <dbReference type="NCBI Taxonomy" id="85552"/>
    <lineage>
        <taxon>Eukaryota</taxon>
        <taxon>Metazoa</taxon>
        <taxon>Ecdysozoa</taxon>
        <taxon>Arthropoda</taxon>
        <taxon>Crustacea</taxon>
        <taxon>Multicrustacea</taxon>
        <taxon>Malacostraca</taxon>
        <taxon>Eumalacostraca</taxon>
        <taxon>Eucarida</taxon>
        <taxon>Decapoda</taxon>
        <taxon>Pleocyemata</taxon>
        <taxon>Brachyura</taxon>
        <taxon>Eubrachyura</taxon>
        <taxon>Portunoidea</taxon>
        <taxon>Portunidae</taxon>
        <taxon>Portuninae</taxon>
        <taxon>Scylla</taxon>
    </lineage>
</organism>
<dbReference type="Proteomes" id="UP001487740">
    <property type="component" value="Unassembled WGS sequence"/>
</dbReference>
<evidence type="ECO:0000313" key="3">
    <source>
        <dbReference type="Proteomes" id="UP001487740"/>
    </source>
</evidence>
<name>A0AAW0SQS0_SCYPA</name>
<protein>
    <submittedName>
        <fullName evidence="2">Uncharacterized protein</fullName>
    </submittedName>
</protein>
<comment type="caution">
    <text evidence="2">The sequence shown here is derived from an EMBL/GenBank/DDBJ whole genome shotgun (WGS) entry which is preliminary data.</text>
</comment>
<evidence type="ECO:0000313" key="2">
    <source>
        <dbReference type="EMBL" id="KAK8377416.1"/>
    </source>
</evidence>
<sequence>MMVYCQDSQGQRKRQPQRIDDARTTTRNFHLGVKRALLTNTLPVMKHVMRCAVSIQSCVTAKKLPTRADPHLLLPYEDHSH</sequence>
<feature type="region of interest" description="Disordered" evidence="1">
    <location>
        <begin position="1"/>
        <end position="20"/>
    </location>
</feature>
<reference evidence="2 3" key="1">
    <citation type="submission" date="2023-03" db="EMBL/GenBank/DDBJ databases">
        <title>High-quality genome of Scylla paramamosain provides insights in environmental adaptation.</title>
        <authorList>
            <person name="Zhang L."/>
        </authorList>
    </citation>
    <scope>NUCLEOTIDE SEQUENCE [LARGE SCALE GENOMIC DNA]</scope>
    <source>
        <strain evidence="2">LZ_2023a</strain>
        <tissue evidence="2">Muscle</tissue>
    </source>
</reference>
<dbReference type="AlphaFoldDB" id="A0AAW0SQS0"/>
<gene>
    <name evidence="2" type="ORF">O3P69_013804</name>
</gene>
<proteinExistence type="predicted"/>